<name>A0ABW6AIU8_9BACT</name>
<keyword evidence="2" id="KW-0328">Glycosyltransferase</keyword>
<evidence type="ECO:0000259" key="1">
    <source>
        <dbReference type="Pfam" id="PF13524"/>
    </source>
</evidence>
<keyword evidence="2" id="KW-0808">Transferase</keyword>
<evidence type="ECO:0000313" key="2">
    <source>
        <dbReference type="EMBL" id="MFD2935340.1"/>
    </source>
</evidence>
<comment type="caution">
    <text evidence="2">The sequence shown here is derived from an EMBL/GenBank/DDBJ whole genome shotgun (WGS) entry which is preliminary data.</text>
</comment>
<dbReference type="EMBL" id="JBHUOM010000012">
    <property type="protein sequence ID" value="MFD2935340.1"/>
    <property type="molecule type" value="Genomic_DNA"/>
</dbReference>
<feature type="domain" description="Spore protein YkvP/CgeB glycosyl transferase-like" evidence="1">
    <location>
        <begin position="196"/>
        <end position="339"/>
    </location>
</feature>
<gene>
    <name evidence="2" type="ORF">ACFS25_16255</name>
</gene>
<reference evidence="3" key="1">
    <citation type="journal article" date="2019" name="Int. J. Syst. Evol. Microbiol.">
        <title>The Global Catalogue of Microorganisms (GCM) 10K type strain sequencing project: providing services to taxonomists for standard genome sequencing and annotation.</title>
        <authorList>
            <consortium name="The Broad Institute Genomics Platform"/>
            <consortium name="The Broad Institute Genome Sequencing Center for Infectious Disease"/>
            <person name="Wu L."/>
            <person name="Ma J."/>
        </authorList>
    </citation>
    <scope>NUCLEOTIDE SEQUENCE [LARGE SCALE GENOMIC DNA]</scope>
    <source>
        <strain evidence="3">KCTC 52490</strain>
    </source>
</reference>
<organism evidence="2 3">
    <name type="scientific">Spirosoma flavum</name>
    <dbReference type="NCBI Taxonomy" id="2048557"/>
    <lineage>
        <taxon>Bacteria</taxon>
        <taxon>Pseudomonadati</taxon>
        <taxon>Bacteroidota</taxon>
        <taxon>Cytophagia</taxon>
        <taxon>Cytophagales</taxon>
        <taxon>Cytophagaceae</taxon>
        <taxon>Spirosoma</taxon>
    </lineage>
</organism>
<sequence>MGNNKREPFNSFSREYMNIVIIGATTYDGVEFHLQHACEQLGHSCEIIDYFTWQPIPTRYIRYATQASEWFDRSLSQRVLKHIHRSQPDLVICTYRDIHPQLIVDLKTRDFRVIHLNPDTLTTLQRQQIIASPYDCYFTKCPIMEALLKKIGKTVFSYCERFNPTVHQSRFNTKQEAERHTNIDIMMIGEFNPYRVHFLRALEQLPYSIRCFGYRGPYFPASLEKYFTNQYITGHQKADLIYGSKIVINNFHLGEINSVNNKFFEIGGIGGVQVTDYKPVLSEFYDQDTIALISFDTLNELVEKVERLLTSDEQRFQLSALNKAVFAPYTYTNLVQEILNCLSGL</sequence>
<dbReference type="SUPFAM" id="SSF53756">
    <property type="entry name" value="UDP-Glycosyltransferase/glycogen phosphorylase"/>
    <property type="match status" value="1"/>
</dbReference>
<dbReference type="GO" id="GO:0016757">
    <property type="term" value="F:glycosyltransferase activity"/>
    <property type="evidence" value="ECO:0007669"/>
    <property type="project" value="UniProtKB-KW"/>
</dbReference>
<protein>
    <submittedName>
        <fullName evidence="2">Glycosyltransferase</fullName>
        <ecNumber evidence="2">2.4.-.-</ecNumber>
    </submittedName>
</protein>
<accession>A0ABW6AIU8</accession>
<dbReference type="EC" id="2.4.-.-" evidence="2"/>
<proteinExistence type="predicted"/>
<dbReference type="InterPro" id="IPR055259">
    <property type="entry name" value="YkvP/CgeB_Glyco_trans-like"/>
</dbReference>
<dbReference type="Pfam" id="PF13524">
    <property type="entry name" value="Glyco_trans_1_2"/>
    <property type="match status" value="1"/>
</dbReference>
<dbReference type="Proteomes" id="UP001597512">
    <property type="component" value="Unassembled WGS sequence"/>
</dbReference>
<dbReference type="RefSeq" id="WP_381503052.1">
    <property type="nucleotide sequence ID" value="NZ_JBHUOM010000012.1"/>
</dbReference>
<evidence type="ECO:0000313" key="3">
    <source>
        <dbReference type="Proteomes" id="UP001597512"/>
    </source>
</evidence>
<keyword evidence="3" id="KW-1185">Reference proteome</keyword>